<dbReference type="PANTHER" id="PTHR33783:SF4">
    <property type="entry name" value="VQ MOTIF-CONTAINING PROTEIN 9"/>
    <property type="match status" value="1"/>
</dbReference>
<dbReference type="PANTHER" id="PTHR33783">
    <property type="entry name" value="PROTEIN HAIKU1"/>
    <property type="match status" value="1"/>
</dbReference>
<name>A0A4S8JMI4_MUSBA</name>
<evidence type="ECO:0000256" key="1">
    <source>
        <dbReference type="SAM" id="MobiDB-lite"/>
    </source>
</evidence>
<protein>
    <recommendedName>
        <fullName evidence="2">VQ domain-containing protein</fullName>
    </recommendedName>
</protein>
<dbReference type="Proteomes" id="UP000317650">
    <property type="component" value="Chromosome 1"/>
</dbReference>
<dbReference type="InterPro" id="IPR039612">
    <property type="entry name" value="VQ_5/9/14"/>
</dbReference>
<keyword evidence="4" id="KW-1185">Reference proteome</keyword>
<feature type="region of interest" description="Disordered" evidence="1">
    <location>
        <begin position="125"/>
        <end position="144"/>
    </location>
</feature>
<feature type="compositionally biased region" description="Basic and acidic residues" evidence="1">
    <location>
        <begin position="16"/>
        <end position="29"/>
    </location>
</feature>
<dbReference type="Pfam" id="PF05678">
    <property type="entry name" value="VQ"/>
    <property type="match status" value="1"/>
</dbReference>
<reference evidence="3 4" key="1">
    <citation type="journal article" date="2019" name="Nat. Plants">
        <title>Genome sequencing of Musa balbisiana reveals subgenome evolution and function divergence in polyploid bananas.</title>
        <authorList>
            <person name="Yao X."/>
        </authorList>
    </citation>
    <scope>NUCLEOTIDE SEQUENCE [LARGE SCALE GENOMIC DNA]</scope>
    <source>
        <strain evidence="4">cv. DH-PKW</strain>
        <tissue evidence="3">Leaves</tissue>
    </source>
</reference>
<feature type="region of interest" description="Disordered" evidence="1">
    <location>
        <begin position="157"/>
        <end position="200"/>
    </location>
</feature>
<proteinExistence type="predicted"/>
<gene>
    <name evidence="3" type="ORF">C4D60_Mb01t15640</name>
</gene>
<feature type="compositionally biased region" description="Pro residues" evidence="1">
    <location>
        <begin position="169"/>
        <end position="179"/>
    </location>
</feature>
<sequence length="316" mass="33124">MRSAGAEAATGVFPTDHSDPRASRLEAEDHQLLGRTRLAQSLRDAYHYQSINVANATAMAKSCHSSAESPSSATATANSSSGVTNAATAAGAHLHSSLKYLNKASYKITKPLPKHPNLGLVREQQAALRTGGAGAPSQPPVYNIDKSDFRSLVQKLTGSATHSHQLGPAAPPPSAPGRPPTSRLHRIRPPPLAHLAPRPLPLDSWTRPPPLSPLPPLPTVSAAAESPISAYMRRLQNGCLPDIQPSLTAAPVLPPLVSPLPSPGTAYEMMGAQGLVLPTSPVVQLPSSMLGEPSRHQVSISSPMVFDEGMLSHHLG</sequence>
<dbReference type="InterPro" id="IPR008889">
    <property type="entry name" value="VQ"/>
</dbReference>
<accession>A0A4S8JMI4</accession>
<organism evidence="3 4">
    <name type="scientific">Musa balbisiana</name>
    <name type="common">Banana</name>
    <dbReference type="NCBI Taxonomy" id="52838"/>
    <lineage>
        <taxon>Eukaryota</taxon>
        <taxon>Viridiplantae</taxon>
        <taxon>Streptophyta</taxon>
        <taxon>Embryophyta</taxon>
        <taxon>Tracheophyta</taxon>
        <taxon>Spermatophyta</taxon>
        <taxon>Magnoliopsida</taxon>
        <taxon>Liliopsida</taxon>
        <taxon>Zingiberales</taxon>
        <taxon>Musaceae</taxon>
        <taxon>Musa</taxon>
    </lineage>
</organism>
<dbReference type="AlphaFoldDB" id="A0A4S8JMI4"/>
<evidence type="ECO:0000259" key="2">
    <source>
        <dbReference type="Pfam" id="PF05678"/>
    </source>
</evidence>
<comment type="caution">
    <text evidence="3">The sequence shown here is derived from an EMBL/GenBank/DDBJ whole genome shotgun (WGS) entry which is preliminary data.</text>
</comment>
<feature type="region of interest" description="Disordered" evidence="1">
    <location>
        <begin position="1"/>
        <end position="29"/>
    </location>
</feature>
<evidence type="ECO:0000313" key="4">
    <source>
        <dbReference type="Proteomes" id="UP000317650"/>
    </source>
</evidence>
<evidence type="ECO:0000313" key="3">
    <source>
        <dbReference type="EMBL" id="THU63428.1"/>
    </source>
</evidence>
<feature type="domain" description="VQ" evidence="2">
    <location>
        <begin position="136"/>
        <end position="162"/>
    </location>
</feature>
<dbReference type="EMBL" id="PYDT01000004">
    <property type="protein sequence ID" value="THU63428.1"/>
    <property type="molecule type" value="Genomic_DNA"/>
</dbReference>